<dbReference type="InterPro" id="IPR027543">
    <property type="entry name" value="Lon_bac"/>
</dbReference>
<dbReference type="Gene3D" id="3.30.230.10">
    <property type="match status" value="1"/>
</dbReference>
<dbReference type="GO" id="GO:0016887">
    <property type="term" value="F:ATP hydrolysis activity"/>
    <property type="evidence" value="ECO:0007669"/>
    <property type="project" value="UniProtKB-UniRule"/>
</dbReference>
<organism evidence="17 18">
    <name type="scientific">Geoalkalibacter ferrihydriticus</name>
    <dbReference type="NCBI Taxonomy" id="392333"/>
    <lineage>
        <taxon>Bacteria</taxon>
        <taxon>Pseudomonadati</taxon>
        <taxon>Thermodesulfobacteriota</taxon>
        <taxon>Desulfuromonadia</taxon>
        <taxon>Desulfuromonadales</taxon>
        <taxon>Geoalkalibacteraceae</taxon>
        <taxon>Geoalkalibacter</taxon>
    </lineage>
</organism>
<evidence type="ECO:0000313" key="18">
    <source>
        <dbReference type="Proteomes" id="UP000182146"/>
    </source>
</evidence>
<accession>A0A1G9JUT2</accession>
<dbReference type="AlphaFoldDB" id="A0A1G9JUT2"/>
<dbReference type="GO" id="GO:0005524">
    <property type="term" value="F:ATP binding"/>
    <property type="evidence" value="ECO:0007669"/>
    <property type="project" value="UniProtKB-UniRule"/>
</dbReference>
<dbReference type="Pfam" id="PF02190">
    <property type="entry name" value="LON_substr_bdg"/>
    <property type="match status" value="1"/>
</dbReference>
<comment type="induction">
    <text evidence="9">By heat shock.</text>
</comment>
<evidence type="ECO:0000256" key="6">
    <source>
        <dbReference type="ARBA" id="ARBA00022825"/>
    </source>
</evidence>
<keyword evidence="4 9" id="KW-0547">Nucleotide-binding</keyword>
<dbReference type="SUPFAM" id="SSF88697">
    <property type="entry name" value="PUA domain-like"/>
    <property type="match status" value="1"/>
</dbReference>
<feature type="domain" description="Lon proteolytic" evidence="15">
    <location>
        <begin position="591"/>
        <end position="772"/>
    </location>
</feature>
<evidence type="ECO:0000256" key="4">
    <source>
        <dbReference type="ARBA" id="ARBA00022741"/>
    </source>
</evidence>
<dbReference type="PROSITE" id="PS51787">
    <property type="entry name" value="LON_N"/>
    <property type="match status" value="1"/>
</dbReference>
<dbReference type="InterPro" id="IPR014721">
    <property type="entry name" value="Ribsml_uS5_D2-typ_fold_subgr"/>
</dbReference>
<dbReference type="SUPFAM" id="SSF52540">
    <property type="entry name" value="P-loop containing nucleoside triphosphate hydrolases"/>
    <property type="match status" value="1"/>
</dbReference>
<dbReference type="Pfam" id="PF22667">
    <property type="entry name" value="Lon_lid"/>
    <property type="match status" value="1"/>
</dbReference>
<name>A0A1G9JUT2_9BACT</name>
<feature type="active site" evidence="9 11">
    <location>
        <position position="678"/>
    </location>
</feature>
<sequence length="794" mass="88341">MIARDDDFPEIVPIFPLRDQVVFPYMVFPLFVGIEAMPVVEEAMGGNQVIGLFYCARGGETCRLENLAPVGTACRITQVFRLPEGGAKVMVEGLKRVRLGRAVQRVPFVIAQVEPLEETVERSLVSEALVQSVNAMLKIALSHGRPLPGDVMQMVDRIEDPGRLADLITVYLSVPPAVQQRVLEALHPLERLKDVYLLLSSEVQKQQVRGEIQTEVSKRIGKTQKEFLLREQMKQIQEELGDDDPRQGELGEFRRRIEKAGMPEPIRKIAEKELQRLERINAASPEYTVSRTYIEYLCAVPWSHGTEDQLDINRAQEILDEDHFDLKDVKDRILEYLAVRSLRKQSKGPILCFVGPPGVGKTSLGRSIARALGRKFIRIALGGMKDEAEIRGHRRTYIGALPGRIIQEICRAEANNPVFMLDEVDKIGQDFRGDPASALLEVLDPEQNNSFNDHYLDVAFDLSKVMFITTANILDPVPSALRDRMETIRLPGYSEEEKEQIAFRYLIPKQIEENGLIDYPVDFEAQAVQRIIGDYTREAGVRHLERQIAAVCRKLAREITQGRTPRVRVNADLVAELLGPRKFFAEVAGEQDRVGVATGLAWTETGGDILFVEASQMPGKKELTLTGSLGEVMQESARTALSFVRAHAREFGIDSGVFETCDLHIHVPAGSIPKDGPSAGVTIALAVISLLTGRPARRQVALTGELTLTGRILPIGGVKEKVLAAHRAGARIVLLPERNRAHVEELSEQVRKEMALRFVSSMEEVVETALLPASVRFRRGDLSDSYPPAAGPHA</sequence>
<dbReference type="InterPro" id="IPR004815">
    <property type="entry name" value="Lon_bac/euk-typ"/>
</dbReference>
<comment type="subunit">
    <text evidence="9 10">Homohexamer. Organized in a ring with a central cavity.</text>
</comment>
<evidence type="ECO:0000256" key="14">
    <source>
        <dbReference type="RuleBase" id="RU000591"/>
    </source>
</evidence>
<dbReference type="EMBL" id="FNGU01000001">
    <property type="protein sequence ID" value="SDL40965.1"/>
    <property type="molecule type" value="Genomic_DNA"/>
</dbReference>
<gene>
    <name evidence="9" type="primary">lon</name>
    <name evidence="17" type="ORF">SAMN05660860_00559</name>
</gene>
<dbReference type="PANTHER" id="PTHR10046">
    <property type="entry name" value="ATP DEPENDENT LON PROTEASE FAMILY MEMBER"/>
    <property type="match status" value="1"/>
</dbReference>
<dbReference type="PROSITE" id="PS01046">
    <property type="entry name" value="LON_SER"/>
    <property type="match status" value="1"/>
</dbReference>
<dbReference type="GO" id="GO:0006515">
    <property type="term" value="P:protein quality control for misfolded or incompletely synthesized proteins"/>
    <property type="evidence" value="ECO:0007669"/>
    <property type="project" value="UniProtKB-UniRule"/>
</dbReference>
<dbReference type="SUPFAM" id="SSF54211">
    <property type="entry name" value="Ribosomal protein S5 domain 2-like"/>
    <property type="match status" value="1"/>
</dbReference>
<dbReference type="Gene3D" id="1.20.5.5270">
    <property type="match status" value="1"/>
</dbReference>
<evidence type="ECO:0000256" key="7">
    <source>
        <dbReference type="ARBA" id="ARBA00022840"/>
    </source>
</evidence>
<evidence type="ECO:0000259" key="15">
    <source>
        <dbReference type="PROSITE" id="PS51786"/>
    </source>
</evidence>
<comment type="catalytic activity">
    <reaction evidence="9 10 13">
        <text>Hydrolysis of proteins in presence of ATP.</text>
        <dbReference type="EC" id="3.4.21.53"/>
    </reaction>
</comment>
<dbReference type="Gene3D" id="3.40.50.300">
    <property type="entry name" value="P-loop containing nucleotide triphosphate hydrolases"/>
    <property type="match status" value="1"/>
</dbReference>
<dbReference type="PRINTS" id="PR00830">
    <property type="entry name" value="ENDOLAPTASE"/>
</dbReference>
<evidence type="ECO:0000256" key="11">
    <source>
        <dbReference type="PIRSR" id="PIRSR001174-1"/>
    </source>
</evidence>
<dbReference type="GO" id="GO:0034605">
    <property type="term" value="P:cellular response to heat"/>
    <property type="evidence" value="ECO:0007669"/>
    <property type="project" value="UniProtKB-UniRule"/>
</dbReference>
<evidence type="ECO:0000256" key="10">
    <source>
        <dbReference type="PIRNR" id="PIRNR001174"/>
    </source>
</evidence>
<keyword evidence="3 9" id="KW-0645">Protease</keyword>
<dbReference type="FunFam" id="1.20.5.5270:FF:000002">
    <property type="entry name" value="Lon protease homolog"/>
    <property type="match status" value="1"/>
</dbReference>
<keyword evidence="5 9" id="KW-0378">Hydrolase</keyword>
<evidence type="ECO:0000256" key="5">
    <source>
        <dbReference type="ARBA" id="ARBA00022801"/>
    </source>
</evidence>
<dbReference type="InterPro" id="IPR054594">
    <property type="entry name" value="Lon_lid"/>
</dbReference>
<dbReference type="InterPro" id="IPR003593">
    <property type="entry name" value="AAA+_ATPase"/>
</dbReference>
<feature type="domain" description="Lon N-terminal" evidence="16">
    <location>
        <begin position="12"/>
        <end position="203"/>
    </location>
</feature>
<dbReference type="HAMAP" id="MF_01973">
    <property type="entry name" value="lon_bact"/>
    <property type="match status" value="1"/>
</dbReference>
<evidence type="ECO:0000256" key="8">
    <source>
        <dbReference type="ARBA" id="ARBA00023016"/>
    </source>
</evidence>
<evidence type="ECO:0000256" key="3">
    <source>
        <dbReference type="ARBA" id="ARBA00022670"/>
    </source>
</evidence>
<proteinExistence type="evidence at transcript level"/>
<feature type="binding site" evidence="9 12">
    <location>
        <begin position="355"/>
        <end position="362"/>
    </location>
    <ligand>
        <name>ATP</name>
        <dbReference type="ChEBI" id="CHEBI:30616"/>
    </ligand>
</feature>
<dbReference type="CDD" id="cd19500">
    <property type="entry name" value="RecA-like_Lon"/>
    <property type="match status" value="1"/>
</dbReference>
<dbReference type="Gene3D" id="1.10.8.60">
    <property type="match status" value="1"/>
</dbReference>
<keyword evidence="6 9" id="KW-0720">Serine protease</keyword>
<evidence type="ECO:0000259" key="16">
    <source>
        <dbReference type="PROSITE" id="PS51787"/>
    </source>
</evidence>
<dbReference type="PROSITE" id="PS51786">
    <property type="entry name" value="LON_PROTEOLYTIC"/>
    <property type="match status" value="1"/>
</dbReference>
<dbReference type="GO" id="GO:0043565">
    <property type="term" value="F:sequence-specific DNA binding"/>
    <property type="evidence" value="ECO:0007669"/>
    <property type="project" value="UniProtKB-UniRule"/>
</dbReference>
<evidence type="ECO:0000256" key="1">
    <source>
        <dbReference type="ARBA" id="ARBA00004496"/>
    </source>
</evidence>
<dbReference type="GO" id="GO:0005737">
    <property type="term" value="C:cytoplasm"/>
    <property type="evidence" value="ECO:0007669"/>
    <property type="project" value="UniProtKB-SubCell"/>
</dbReference>
<feature type="active site" evidence="9 11">
    <location>
        <position position="721"/>
    </location>
</feature>
<dbReference type="STRING" id="392333.SAMN05660860_00559"/>
<dbReference type="Gene3D" id="1.20.58.1480">
    <property type="match status" value="1"/>
</dbReference>
<dbReference type="InterPro" id="IPR046336">
    <property type="entry name" value="Lon_prtase_N_sf"/>
</dbReference>
<keyword evidence="8 9" id="KW-0346">Stress response</keyword>
<comment type="function">
    <text evidence="9">ATP-dependent serine protease that mediates the selective degradation of mutant and abnormal proteins as well as certain short-lived regulatory proteins. Required for cellular homeostasis and for survival from DNA damage and developmental changes induced by stress. Degrades polypeptides processively to yield small peptide fragments that are 5 to 10 amino acids long. Binds to DNA in a double-stranded, site-specific manner.</text>
</comment>
<dbReference type="InterPro" id="IPR020568">
    <property type="entry name" value="Ribosomal_Su5_D2-typ_SF"/>
</dbReference>
<comment type="subcellular location">
    <subcellularLocation>
        <location evidence="1 9 10">Cytoplasm</location>
    </subcellularLocation>
</comment>
<comment type="similarity">
    <text evidence="9 10 13 14">Belongs to the peptidase S16 family.</text>
</comment>
<dbReference type="InterPro" id="IPR027065">
    <property type="entry name" value="Lon_Prtase"/>
</dbReference>
<dbReference type="SMART" id="SM00464">
    <property type="entry name" value="LON"/>
    <property type="match status" value="1"/>
</dbReference>
<protein>
    <recommendedName>
        <fullName evidence="9 10">Lon protease</fullName>
        <ecNumber evidence="9 10">3.4.21.53</ecNumber>
    </recommendedName>
    <alternativeName>
        <fullName evidence="9">ATP-dependent protease La</fullName>
    </alternativeName>
</protein>
<dbReference type="Pfam" id="PF05362">
    <property type="entry name" value="Lon_C"/>
    <property type="match status" value="1"/>
</dbReference>
<evidence type="ECO:0000313" key="17">
    <source>
        <dbReference type="EMBL" id="SDL40965.1"/>
    </source>
</evidence>
<dbReference type="Gene3D" id="2.30.130.40">
    <property type="entry name" value="LON domain-like"/>
    <property type="match status" value="1"/>
</dbReference>
<dbReference type="InterPro" id="IPR027417">
    <property type="entry name" value="P-loop_NTPase"/>
</dbReference>
<dbReference type="RefSeq" id="WP_074669459.1">
    <property type="nucleotide sequence ID" value="NZ_FNGU01000001.1"/>
</dbReference>
<dbReference type="SMART" id="SM00382">
    <property type="entry name" value="AAA"/>
    <property type="match status" value="1"/>
</dbReference>
<evidence type="ECO:0000256" key="13">
    <source>
        <dbReference type="PROSITE-ProRule" id="PRU01122"/>
    </source>
</evidence>
<dbReference type="GO" id="GO:0004176">
    <property type="term" value="F:ATP-dependent peptidase activity"/>
    <property type="evidence" value="ECO:0007669"/>
    <property type="project" value="UniProtKB-UniRule"/>
</dbReference>
<dbReference type="FunFam" id="3.40.50.300:FF:000382">
    <property type="entry name" value="Lon protease homolog 2, peroxisomal"/>
    <property type="match status" value="1"/>
</dbReference>
<keyword evidence="7 9" id="KW-0067">ATP-binding</keyword>
<reference evidence="17 18" key="1">
    <citation type="submission" date="2016-10" db="EMBL/GenBank/DDBJ databases">
        <authorList>
            <person name="de Groot N.N."/>
        </authorList>
    </citation>
    <scope>NUCLEOTIDE SEQUENCE [LARGE SCALE GENOMIC DNA]</scope>
    <source>
        <strain evidence="17 18">DSM 17813</strain>
    </source>
</reference>
<dbReference type="InterPro" id="IPR003111">
    <property type="entry name" value="Lon_prtase_N"/>
</dbReference>
<dbReference type="InterPro" id="IPR008269">
    <property type="entry name" value="Lon_proteolytic"/>
</dbReference>
<dbReference type="Proteomes" id="UP000182146">
    <property type="component" value="Unassembled WGS sequence"/>
</dbReference>
<dbReference type="InterPro" id="IPR003959">
    <property type="entry name" value="ATPase_AAA_core"/>
</dbReference>
<evidence type="ECO:0000256" key="9">
    <source>
        <dbReference type="HAMAP-Rule" id="MF_01973"/>
    </source>
</evidence>
<dbReference type="InterPro" id="IPR008268">
    <property type="entry name" value="Peptidase_S16_AS"/>
</dbReference>
<dbReference type="OrthoDB" id="9803599at2"/>
<evidence type="ECO:0000256" key="12">
    <source>
        <dbReference type="PIRSR" id="PIRSR001174-2"/>
    </source>
</evidence>
<dbReference type="Pfam" id="PF00004">
    <property type="entry name" value="AAA"/>
    <property type="match status" value="1"/>
</dbReference>
<dbReference type="PIRSF" id="PIRSF001174">
    <property type="entry name" value="Lon_proteas"/>
    <property type="match status" value="1"/>
</dbReference>
<evidence type="ECO:0000256" key="2">
    <source>
        <dbReference type="ARBA" id="ARBA00022490"/>
    </source>
</evidence>
<dbReference type="GO" id="GO:0004252">
    <property type="term" value="F:serine-type endopeptidase activity"/>
    <property type="evidence" value="ECO:0007669"/>
    <property type="project" value="UniProtKB-UniRule"/>
</dbReference>
<dbReference type="NCBIfam" id="TIGR00763">
    <property type="entry name" value="lon"/>
    <property type="match status" value="1"/>
</dbReference>
<keyword evidence="2 9" id="KW-0963">Cytoplasm</keyword>
<dbReference type="InterPro" id="IPR015947">
    <property type="entry name" value="PUA-like_sf"/>
</dbReference>
<dbReference type="EC" id="3.4.21.53" evidence="9 10"/>